<evidence type="ECO:0000313" key="2">
    <source>
        <dbReference type="EMBL" id="KID71377.1"/>
    </source>
</evidence>
<protein>
    <recommendedName>
        <fullName evidence="4">Gurmarin/antimicrobial peptide</fullName>
    </recommendedName>
</protein>
<comment type="caution">
    <text evidence="2">The sequence shown here is derived from an EMBL/GenBank/DDBJ whole genome shotgun (WGS) entry which is preliminary data.</text>
</comment>
<keyword evidence="3" id="KW-1185">Reference proteome</keyword>
<name>A0A0B4FUI2_METAF</name>
<feature type="chain" id="PRO_5002102715" description="Gurmarin/antimicrobial peptide" evidence="1">
    <location>
        <begin position="17"/>
        <end position="70"/>
    </location>
</feature>
<organism evidence="2 3">
    <name type="scientific">Metarhizium anisopliae (strain ARSEF 549)</name>
    <dbReference type="NCBI Taxonomy" id="3151832"/>
    <lineage>
        <taxon>Eukaryota</taxon>
        <taxon>Fungi</taxon>
        <taxon>Dikarya</taxon>
        <taxon>Ascomycota</taxon>
        <taxon>Pezizomycotina</taxon>
        <taxon>Sordariomycetes</taxon>
        <taxon>Hypocreomycetidae</taxon>
        <taxon>Hypocreales</taxon>
        <taxon>Clavicipitaceae</taxon>
        <taxon>Metarhizium</taxon>
    </lineage>
</organism>
<dbReference type="Proteomes" id="UP000031186">
    <property type="component" value="Unassembled WGS sequence"/>
</dbReference>
<reference evidence="2 3" key="1">
    <citation type="journal article" date="2014" name="Proc. Natl. Acad. Sci. U.S.A.">
        <title>Trajectory and genomic determinants of fungal-pathogen speciation and host adaptation.</title>
        <authorList>
            <person name="Hu X."/>
            <person name="Xiao G."/>
            <person name="Zheng P."/>
            <person name="Shang Y."/>
            <person name="Su Y."/>
            <person name="Zhang X."/>
            <person name="Liu X."/>
            <person name="Zhan S."/>
            <person name="St Leger R.J."/>
            <person name="Wang C."/>
        </authorList>
    </citation>
    <scope>NUCLEOTIDE SEQUENCE [LARGE SCALE GENOMIC DNA]</scope>
    <source>
        <strain evidence="2 3">ARSEF 549</strain>
    </source>
</reference>
<dbReference type="EMBL" id="AZNF01000001">
    <property type="protein sequence ID" value="KID71377.1"/>
    <property type="molecule type" value="Genomic_DNA"/>
</dbReference>
<dbReference type="HOGENOM" id="CLU_2776464_0_0_1"/>
<sequence length="70" mass="7898">MKFGVVIFALSATAMAYENLAPRGEGLAPRDDQCKKNGEKCHREELCCSKYCEVWENQSEGTCKDMPHKN</sequence>
<dbReference type="AlphaFoldDB" id="A0A0B4FUI2"/>
<feature type="non-terminal residue" evidence="2">
    <location>
        <position position="1"/>
    </location>
</feature>
<feature type="signal peptide" evidence="1">
    <location>
        <begin position="1"/>
        <end position="16"/>
    </location>
</feature>
<evidence type="ECO:0000256" key="1">
    <source>
        <dbReference type="SAM" id="SignalP"/>
    </source>
</evidence>
<dbReference type="OrthoDB" id="4934282at2759"/>
<accession>A0A0B4FUI2</accession>
<dbReference type="VEuPathDB" id="FungiDB:MAN_00976"/>
<evidence type="ECO:0008006" key="4">
    <source>
        <dbReference type="Google" id="ProtNLM"/>
    </source>
</evidence>
<proteinExistence type="predicted"/>
<evidence type="ECO:0000313" key="3">
    <source>
        <dbReference type="Proteomes" id="UP000031186"/>
    </source>
</evidence>
<gene>
    <name evidence="2" type="ORF">MAN_00976</name>
</gene>
<keyword evidence="1" id="KW-0732">Signal</keyword>